<gene>
    <name evidence="4" type="ORF">KF282_0953</name>
</gene>
<dbReference type="EMBL" id="LKLN01000027">
    <property type="protein sequence ID" value="KSU06556.1"/>
    <property type="molecule type" value="Genomic_DNA"/>
</dbReference>
<feature type="transmembrane region" description="Helical" evidence="1">
    <location>
        <begin position="216"/>
        <end position="234"/>
    </location>
</feature>
<dbReference type="GO" id="GO:0016020">
    <property type="term" value="C:membrane"/>
    <property type="evidence" value="ECO:0007669"/>
    <property type="project" value="InterPro"/>
</dbReference>
<evidence type="ECO:0000256" key="1">
    <source>
        <dbReference type="SAM" id="Phobius"/>
    </source>
</evidence>
<accession>A0A0V8CZ15</accession>
<evidence type="ECO:0000259" key="2">
    <source>
        <dbReference type="Pfam" id="PF12773"/>
    </source>
</evidence>
<feature type="transmembrane region" description="Helical" evidence="1">
    <location>
        <begin position="153"/>
        <end position="177"/>
    </location>
</feature>
<name>A0A0V8CZ15_LACLL</name>
<dbReference type="Pfam" id="PF12773">
    <property type="entry name" value="DZR"/>
    <property type="match status" value="1"/>
</dbReference>
<keyword evidence="1" id="KW-0812">Transmembrane</keyword>
<feature type="transmembrane region" description="Helical" evidence="1">
    <location>
        <begin position="183"/>
        <end position="204"/>
    </location>
</feature>
<protein>
    <submittedName>
        <fullName evidence="4">Uncharacterized protein</fullName>
    </submittedName>
</protein>
<sequence length="236" mass="26407">MKSYCEKCGNELKEGSKFCVKCGNPISTKKEQNISPDSIETEPIQADETIMEFCTNCGEAMTPEADFCIKCGVSKNKIHKYCIHCGSTVTAEQDFCIKCGTKISSNFSIGNIKISDGTQEQVDKFAKTTVGRAYINYWLKWNNYTEKATRPDFWYALLVCAIVYFVLFIITAILSVIPLVGTIVSIIFVVFILINLAPVIALYIRRSNDAGLNWKWFILATVLSANLFLAILPSKE</sequence>
<dbReference type="Pfam" id="PF05656">
    <property type="entry name" value="DUF805"/>
    <property type="match status" value="1"/>
</dbReference>
<evidence type="ECO:0000259" key="3">
    <source>
        <dbReference type="Pfam" id="PF13240"/>
    </source>
</evidence>
<keyword evidence="1" id="KW-1133">Transmembrane helix</keyword>
<dbReference type="PANTHER" id="PTHR40038">
    <property type="entry name" value="MEMBRANE-ASSOCIATED PROTEIN TCAA"/>
    <property type="match status" value="1"/>
</dbReference>
<keyword evidence="1" id="KW-0472">Membrane</keyword>
<evidence type="ECO:0000313" key="5">
    <source>
        <dbReference type="Proteomes" id="UP000053058"/>
    </source>
</evidence>
<feature type="domain" description="Zinc-ribbon" evidence="3">
    <location>
        <begin position="81"/>
        <end position="103"/>
    </location>
</feature>
<dbReference type="PANTHER" id="PTHR40038:SF1">
    <property type="entry name" value="MEMBRANE-ASSOCIATED PROTEIN TCAA"/>
    <property type="match status" value="1"/>
</dbReference>
<dbReference type="PATRIC" id="fig|1360.105.peg.1067"/>
<dbReference type="InterPro" id="IPR008523">
    <property type="entry name" value="DUF805"/>
</dbReference>
<organism evidence="4 5">
    <name type="scientific">Lactococcus lactis subsp. lactis</name>
    <name type="common">Streptococcus lactis</name>
    <dbReference type="NCBI Taxonomy" id="1360"/>
    <lineage>
        <taxon>Bacteria</taxon>
        <taxon>Bacillati</taxon>
        <taxon>Bacillota</taxon>
        <taxon>Bacilli</taxon>
        <taxon>Lactobacillales</taxon>
        <taxon>Streptococcaceae</taxon>
        <taxon>Lactococcus</taxon>
    </lineage>
</organism>
<comment type="caution">
    <text evidence="4">The sequence shown here is derived from an EMBL/GenBank/DDBJ whole genome shotgun (WGS) entry which is preliminary data.</text>
</comment>
<feature type="domain" description="DZANK-type" evidence="2">
    <location>
        <begin position="5"/>
        <end position="72"/>
    </location>
</feature>
<dbReference type="Pfam" id="PF13240">
    <property type="entry name" value="Zn_Ribbon_1"/>
    <property type="match status" value="1"/>
</dbReference>
<evidence type="ECO:0000313" key="4">
    <source>
        <dbReference type="EMBL" id="KSU06556.1"/>
    </source>
</evidence>
<dbReference type="RefSeq" id="WP_058219362.1">
    <property type="nucleotide sequence ID" value="NZ_CP032061.2"/>
</dbReference>
<proteinExistence type="predicted"/>
<reference evidence="5" key="1">
    <citation type="submission" date="2015-10" db="EMBL/GenBank/DDBJ databases">
        <title>Draft Genome Sequences of 11 Lactococcus lactis subspecies cremoris strains.</title>
        <authorList>
            <person name="Wels M."/>
            <person name="Backus L."/>
            <person name="Boekhorst J."/>
            <person name="Dijkstra A."/>
            <person name="Beerthuizen M."/>
            <person name="Kelly W."/>
            <person name="Siezen R."/>
            <person name="Bachmann H."/>
            <person name="Van Hijum S."/>
        </authorList>
    </citation>
    <scope>NUCLEOTIDE SEQUENCE [LARGE SCALE GENOMIC DNA]</scope>
    <source>
        <strain evidence="5">KF282</strain>
    </source>
</reference>
<dbReference type="AlphaFoldDB" id="A0A0V8CZ15"/>
<dbReference type="InterPro" id="IPR026870">
    <property type="entry name" value="Zinc_ribbon_dom"/>
</dbReference>
<dbReference type="Proteomes" id="UP000053058">
    <property type="component" value="Unassembled WGS sequence"/>
</dbReference>
<dbReference type="InterPro" id="IPR025874">
    <property type="entry name" value="DZR"/>
</dbReference>